<dbReference type="Gene3D" id="3.40.50.720">
    <property type="entry name" value="NAD(P)-binding Rossmann-like Domain"/>
    <property type="match status" value="1"/>
</dbReference>
<feature type="chain" id="PRO_5002303593" evidence="1">
    <location>
        <begin position="25"/>
        <end position="316"/>
    </location>
</feature>
<dbReference type="SUPFAM" id="SSF51735">
    <property type="entry name" value="NAD(P)-binding Rossmann-fold domains"/>
    <property type="match status" value="1"/>
</dbReference>
<keyword evidence="4" id="KW-1185">Reference proteome</keyword>
<organism evidence="3 4">
    <name type="scientific">Candidatus Methylopumilus planktonicus</name>
    <dbReference type="NCBI Taxonomy" id="1581557"/>
    <lineage>
        <taxon>Bacteria</taxon>
        <taxon>Pseudomonadati</taxon>
        <taxon>Pseudomonadota</taxon>
        <taxon>Betaproteobacteria</taxon>
        <taxon>Nitrosomonadales</taxon>
        <taxon>Methylophilaceae</taxon>
        <taxon>Candidatus Methylopumilus</taxon>
    </lineage>
</organism>
<gene>
    <name evidence="3" type="ORF">BN1208_1164</name>
</gene>
<evidence type="ECO:0000259" key="2">
    <source>
        <dbReference type="Pfam" id="PF13460"/>
    </source>
</evidence>
<dbReference type="Proteomes" id="UP000064007">
    <property type="component" value="Chromosome 1"/>
</dbReference>
<feature type="domain" description="NAD(P)-binding" evidence="2">
    <location>
        <begin position="12"/>
        <end position="154"/>
    </location>
</feature>
<dbReference type="RefSeq" id="WP_052734658.1">
    <property type="nucleotide sequence ID" value="NZ_LN827929.1"/>
</dbReference>
<sequence>MTKSKKTIAIFGASGFLGSSIVLALSQSNHNLKLFSRNKEKIKLWTVNPHVQIFNLDLNNLTQIKKDLKKTDVIINLLGILHQTKKESFDNIHHIWPSHLAKVMKDLGIKRLLHVSALGASVKAPSLYLKSKALGESELLKQIDLDLTILRPSIIFGAKDNFINMFKILVKWLPAIVLLSPNSKFQPIFIDDVSKILIKTLFDKTTYGKMYDLGGPDVYSLKDIIRLIIRSEKLTRIIIPLNRSLSYLFAFIMEMMPIKILTRDNWRSMEVDNVVNTQREISHRYSLERLEHYLSSKKSISPVRSKYDFYRTKSGR</sequence>
<dbReference type="PANTHER" id="PTHR12126">
    <property type="entry name" value="NADH-UBIQUINONE OXIDOREDUCTASE 39 KDA SUBUNIT-RELATED"/>
    <property type="match status" value="1"/>
</dbReference>
<dbReference type="OrthoDB" id="5292533at2"/>
<reference evidence="4" key="1">
    <citation type="submission" date="2014-12" db="EMBL/GenBank/DDBJ databases">
        <authorList>
            <person name="Salcher M.M."/>
        </authorList>
    </citation>
    <scope>NUCLEOTIDE SEQUENCE [LARGE SCALE GENOMIC DNA]</scope>
    <source>
        <strain evidence="4">MMS-10A-171</strain>
    </source>
</reference>
<feature type="signal peptide" evidence="1">
    <location>
        <begin position="1"/>
        <end position="24"/>
    </location>
</feature>
<dbReference type="KEGG" id="mbat:BN1208_1164"/>
<evidence type="ECO:0000313" key="4">
    <source>
        <dbReference type="Proteomes" id="UP000064007"/>
    </source>
</evidence>
<dbReference type="Pfam" id="PF13460">
    <property type="entry name" value="NAD_binding_10"/>
    <property type="match status" value="1"/>
</dbReference>
<dbReference type="CDD" id="cd05271">
    <property type="entry name" value="NDUFA9_like_SDR_a"/>
    <property type="match status" value="1"/>
</dbReference>
<evidence type="ECO:0000313" key="3">
    <source>
        <dbReference type="EMBL" id="CEZ20045.1"/>
    </source>
</evidence>
<dbReference type="InterPro" id="IPR051207">
    <property type="entry name" value="ComplexI_NDUFA9_subunit"/>
</dbReference>
<dbReference type="EMBL" id="LN827929">
    <property type="protein sequence ID" value="CEZ20045.1"/>
    <property type="molecule type" value="Genomic_DNA"/>
</dbReference>
<name>A0A0D6EWF0_9PROT</name>
<dbReference type="InterPro" id="IPR036291">
    <property type="entry name" value="NAD(P)-bd_dom_sf"/>
</dbReference>
<evidence type="ECO:0000256" key="1">
    <source>
        <dbReference type="SAM" id="SignalP"/>
    </source>
</evidence>
<keyword evidence="1" id="KW-0732">Signal</keyword>
<protein>
    <submittedName>
        <fullName evidence="3">Putative NAD-dependent epimerase/dehydratase</fullName>
    </submittedName>
</protein>
<accession>A0A0D6EWF0</accession>
<proteinExistence type="predicted"/>
<dbReference type="InterPro" id="IPR016040">
    <property type="entry name" value="NAD(P)-bd_dom"/>
</dbReference>
<dbReference type="HOGENOM" id="CLU_007383_6_5_4"/>
<dbReference type="PANTHER" id="PTHR12126:SF11">
    <property type="entry name" value="NADH DEHYDROGENASE [UBIQUINONE] 1 ALPHA SUBCOMPLEX SUBUNIT 9, MITOCHONDRIAL"/>
    <property type="match status" value="1"/>
</dbReference>
<dbReference type="GO" id="GO:0044877">
    <property type="term" value="F:protein-containing complex binding"/>
    <property type="evidence" value="ECO:0007669"/>
    <property type="project" value="TreeGrafter"/>
</dbReference>
<dbReference type="STRING" id="1581557.BN1208_1164"/>
<dbReference type="AlphaFoldDB" id="A0A0D6EWF0"/>